<name>A0A1A0HCR4_9ASCO</name>
<dbReference type="PANTHER" id="PTHR12652:SF50">
    <property type="entry name" value="PEROXIN 11"/>
    <property type="match status" value="1"/>
</dbReference>
<dbReference type="AlphaFoldDB" id="A0A1A0HCR4"/>
<dbReference type="Proteomes" id="UP000092555">
    <property type="component" value="Unassembled WGS sequence"/>
</dbReference>
<organism evidence="1 2">
    <name type="scientific">Metschnikowia bicuspidata var. bicuspidata NRRL YB-4993</name>
    <dbReference type="NCBI Taxonomy" id="869754"/>
    <lineage>
        <taxon>Eukaryota</taxon>
        <taxon>Fungi</taxon>
        <taxon>Dikarya</taxon>
        <taxon>Ascomycota</taxon>
        <taxon>Saccharomycotina</taxon>
        <taxon>Pichiomycetes</taxon>
        <taxon>Metschnikowiaceae</taxon>
        <taxon>Metschnikowia</taxon>
    </lineage>
</organism>
<accession>A0A1A0HCR4</accession>
<dbReference type="PANTHER" id="PTHR12652">
    <property type="entry name" value="PEROXISOMAL BIOGENESIS FACTOR 11"/>
    <property type="match status" value="1"/>
</dbReference>
<dbReference type="GO" id="GO:0016559">
    <property type="term" value="P:peroxisome fission"/>
    <property type="evidence" value="ECO:0007669"/>
    <property type="project" value="TreeGrafter"/>
</dbReference>
<dbReference type="OrthoDB" id="411017at2759"/>
<comment type="caution">
    <text evidence="1">The sequence shown here is derived from an EMBL/GenBank/DDBJ whole genome shotgun (WGS) entry which is preliminary data.</text>
</comment>
<keyword evidence="2" id="KW-1185">Reference proteome</keyword>
<dbReference type="EMBL" id="LXTC01000002">
    <property type="protein sequence ID" value="OBA21796.1"/>
    <property type="molecule type" value="Genomic_DNA"/>
</dbReference>
<evidence type="ECO:0000313" key="1">
    <source>
        <dbReference type="EMBL" id="OBA21796.1"/>
    </source>
</evidence>
<dbReference type="STRING" id="869754.A0A1A0HCR4"/>
<dbReference type="GeneID" id="30030118"/>
<protein>
    <submittedName>
        <fullName evidence="1">Uncharacterized protein</fullName>
    </submittedName>
</protein>
<reference evidence="1 2" key="1">
    <citation type="submission" date="2016-05" db="EMBL/GenBank/DDBJ databases">
        <title>Comparative genomics of biotechnologically important yeasts.</title>
        <authorList>
            <consortium name="DOE Joint Genome Institute"/>
            <person name="Riley R."/>
            <person name="Haridas S."/>
            <person name="Wolfe K.H."/>
            <person name="Lopes M.R."/>
            <person name="Hittinger C.T."/>
            <person name="Goker M."/>
            <person name="Salamov A."/>
            <person name="Wisecaver J."/>
            <person name="Long T.M."/>
            <person name="Aerts A.L."/>
            <person name="Barry K."/>
            <person name="Choi C."/>
            <person name="Clum A."/>
            <person name="Coughlan A.Y."/>
            <person name="Deshpande S."/>
            <person name="Douglass A.P."/>
            <person name="Hanson S.J."/>
            <person name="Klenk H.-P."/>
            <person name="LaButti K."/>
            <person name="Lapidus A."/>
            <person name="Lindquist E."/>
            <person name="Lipzen A."/>
            <person name="Meier-kolthoff J.P."/>
            <person name="Ohm R.A."/>
            <person name="Otillar R.P."/>
            <person name="Pangilinan J."/>
            <person name="Peng Y."/>
            <person name="Rokas A."/>
            <person name="Rosa C.A."/>
            <person name="Scheuner C."/>
            <person name="Sibirny A.A."/>
            <person name="Slot J.C."/>
            <person name="Stielow J.B."/>
            <person name="Sun H."/>
            <person name="Kurtzman C.P."/>
            <person name="Blackwell M."/>
            <person name="Grigoriev I.V."/>
            <person name="Jeffries T.W."/>
        </authorList>
    </citation>
    <scope>NUCLEOTIDE SEQUENCE [LARGE SCALE GENOMIC DNA]</scope>
    <source>
        <strain evidence="1 2">NRRL YB-4993</strain>
    </source>
</reference>
<gene>
    <name evidence="1" type="ORF">METBIDRAFT_39441</name>
</gene>
<evidence type="ECO:0000313" key="2">
    <source>
        <dbReference type="Proteomes" id="UP000092555"/>
    </source>
</evidence>
<sequence length="338" mass="38597">MASQPKPLSKGPAAGIAKRDISSIDVLWAMLNDLTGKDKMAKLSQYSLRLLLYHARKTQTFLSDDVVNIKLISATYASNKKAWDLLVNFIKNPRAFAKVLVILTCSVFTSRLSGFVPALGLYRKLLRFGKSPFRFHGLFDKVRKHMYRDSRDHSWRISDKFFNKSTLGDSIALYYSLNDDIGMLYKVKFLSNKRLRVFAAHHESYAWYCDSWFGLYNAYNNLQGLAQQEFDMKISIQVKKRSRTLSRQVLGANSLQTNASPSDEDARDAQALKDIQFRITNAKLDMYKLVSDIVFNSYTVFNAQLHFDTVQIWMGISAALFSSAKLFREKKKALLTAG</sequence>
<dbReference type="RefSeq" id="XP_018712292.1">
    <property type="nucleotide sequence ID" value="XM_018857142.1"/>
</dbReference>
<dbReference type="GO" id="GO:0005778">
    <property type="term" value="C:peroxisomal membrane"/>
    <property type="evidence" value="ECO:0007669"/>
    <property type="project" value="TreeGrafter"/>
</dbReference>
<proteinExistence type="predicted"/>